<gene>
    <name evidence="2" type="ORF">SEV965_LOCUS29224</name>
</gene>
<proteinExistence type="predicted"/>
<dbReference type="PANTHER" id="PTHR24114">
    <property type="entry name" value="LEUCINE RICH REPEAT FAMILY PROTEIN"/>
    <property type="match status" value="1"/>
</dbReference>
<dbReference type="Gene3D" id="3.80.10.10">
    <property type="entry name" value="Ribonuclease Inhibitor"/>
    <property type="match status" value="1"/>
</dbReference>
<dbReference type="SUPFAM" id="SSF52047">
    <property type="entry name" value="RNI-like"/>
    <property type="match status" value="1"/>
</dbReference>
<dbReference type="PROSITE" id="PS50181">
    <property type="entry name" value="FBOX"/>
    <property type="match status" value="1"/>
</dbReference>
<dbReference type="InterPro" id="IPR001611">
    <property type="entry name" value="Leu-rich_rpt"/>
</dbReference>
<dbReference type="AlphaFoldDB" id="A0A815HYB0"/>
<comment type="caution">
    <text evidence="2">The sequence shown here is derived from an EMBL/GenBank/DDBJ whole genome shotgun (WGS) entry which is preliminary data.</text>
</comment>
<dbReference type="EMBL" id="CAJNOU010002909">
    <property type="protein sequence ID" value="CAF1357999.1"/>
    <property type="molecule type" value="Genomic_DNA"/>
</dbReference>
<accession>A0A815HYB0</accession>
<dbReference type="Pfam" id="PF13516">
    <property type="entry name" value="LRR_6"/>
    <property type="match status" value="1"/>
</dbReference>
<dbReference type="InterPro" id="IPR001810">
    <property type="entry name" value="F-box_dom"/>
</dbReference>
<evidence type="ECO:0000259" key="1">
    <source>
        <dbReference type="PROSITE" id="PS50181"/>
    </source>
</evidence>
<dbReference type="PANTHER" id="PTHR24114:SF2">
    <property type="entry name" value="F-BOX DOMAIN-CONTAINING PROTEIN-RELATED"/>
    <property type="match status" value="1"/>
</dbReference>
<evidence type="ECO:0000313" key="2">
    <source>
        <dbReference type="EMBL" id="CAF1357999.1"/>
    </source>
</evidence>
<sequence length="166" mass="18957">MKDKAIHSFLTLPVELVYRILDKLDTFTILCSMLNVCTRINVIVDDYRQHPIINTLQSLGNQLDPQTIYYLANILRHDKKITKIRLGNSAISDIGTRYLANVLQYNTTLITLDIRYNKIGPAGAQYLANALSYNTVELAINTFILNIPVTFNIDTHCATSWIQRNR</sequence>
<protein>
    <recommendedName>
        <fullName evidence="1">F-box domain-containing protein</fullName>
    </recommendedName>
</protein>
<dbReference type="InterPro" id="IPR032675">
    <property type="entry name" value="LRR_dom_sf"/>
</dbReference>
<evidence type="ECO:0000313" key="3">
    <source>
        <dbReference type="Proteomes" id="UP000663889"/>
    </source>
</evidence>
<organism evidence="2 3">
    <name type="scientific">Rotaria sordida</name>
    <dbReference type="NCBI Taxonomy" id="392033"/>
    <lineage>
        <taxon>Eukaryota</taxon>
        <taxon>Metazoa</taxon>
        <taxon>Spiralia</taxon>
        <taxon>Gnathifera</taxon>
        <taxon>Rotifera</taxon>
        <taxon>Eurotatoria</taxon>
        <taxon>Bdelloidea</taxon>
        <taxon>Philodinida</taxon>
        <taxon>Philodinidae</taxon>
        <taxon>Rotaria</taxon>
    </lineage>
</organism>
<dbReference type="InterPro" id="IPR052394">
    <property type="entry name" value="LRR-containing"/>
</dbReference>
<dbReference type="SMART" id="SM00368">
    <property type="entry name" value="LRR_RI"/>
    <property type="match status" value="2"/>
</dbReference>
<name>A0A815HYB0_9BILA</name>
<dbReference type="Proteomes" id="UP000663889">
    <property type="component" value="Unassembled WGS sequence"/>
</dbReference>
<feature type="domain" description="F-box" evidence="1">
    <location>
        <begin position="6"/>
        <end position="56"/>
    </location>
</feature>
<reference evidence="2" key="1">
    <citation type="submission" date="2021-02" db="EMBL/GenBank/DDBJ databases">
        <authorList>
            <person name="Nowell W R."/>
        </authorList>
    </citation>
    <scope>NUCLEOTIDE SEQUENCE</scope>
</reference>